<keyword evidence="1" id="KW-1133">Transmembrane helix</keyword>
<organism evidence="3 4">
    <name type="scientific">Edwardsiella hoshinae</name>
    <dbReference type="NCBI Taxonomy" id="93378"/>
    <lineage>
        <taxon>Bacteria</taxon>
        <taxon>Pseudomonadati</taxon>
        <taxon>Pseudomonadota</taxon>
        <taxon>Gammaproteobacteria</taxon>
        <taxon>Enterobacterales</taxon>
        <taxon>Hafniaceae</taxon>
        <taxon>Edwardsiella</taxon>
    </lineage>
</organism>
<proteinExistence type="predicted"/>
<dbReference type="Proteomes" id="UP000175893">
    <property type="component" value="Chromosome"/>
</dbReference>
<dbReference type="EMBL" id="CP016043">
    <property type="protein sequence ID" value="AOV98027.1"/>
    <property type="molecule type" value="Genomic_DNA"/>
</dbReference>
<evidence type="ECO:0000313" key="4">
    <source>
        <dbReference type="Proteomes" id="UP000175893"/>
    </source>
</evidence>
<keyword evidence="1" id="KW-0812">Transmembrane</keyword>
<evidence type="ECO:0000256" key="1">
    <source>
        <dbReference type="SAM" id="Phobius"/>
    </source>
</evidence>
<gene>
    <name evidence="3" type="ORF">A9798_14425</name>
</gene>
<dbReference type="Pfam" id="PF13280">
    <property type="entry name" value="WYL"/>
    <property type="match status" value="1"/>
</dbReference>
<feature type="transmembrane region" description="Helical" evidence="1">
    <location>
        <begin position="35"/>
        <end position="68"/>
    </location>
</feature>
<sequence>MDTIIPFLLLGLSVFSMVIYLKSPEKLIMRAVKGITAFIFPVGALGAFLSGDYATALTISVIVFLISLRRMNINKKDSFPSVATEQSTHVNKSKPFSGNHNTKDWFKNISFSYTDSNGNSSYREVDIKEINEQSMTGYCHSRRQLRTFRLDRIDNSEIVIRDTGELINVYDWIVQLYEE</sequence>
<feature type="domain" description="WYL" evidence="2">
    <location>
        <begin position="135"/>
        <end position="157"/>
    </location>
</feature>
<evidence type="ECO:0000313" key="3">
    <source>
        <dbReference type="EMBL" id="AOV98027.1"/>
    </source>
</evidence>
<keyword evidence="4" id="KW-1185">Reference proteome</keyword>
<reference evidence="3 4" key="1">
    <citation type="submission" date="2016-06" db="EMBL/GenBank/DDBJ databases">
        <title>Complete genome sequence of Edwardsiella hoshinae ATCC 35051.</title>
        <authorList>
            <person name="Reichley S.R."/>
            <person name="Waldbieser G.C."/>
            <person name="Lawrence M.L."/>
            <person name="Griffin M.J."/>
        </authorList>
    </citation>
    <scope>NUCLEOTIDE SEQUENCE [LARGE SCALE GENOMIC DNA]</scope>
    <source>
        <strain evidence="3 4">ATCC 35051</strain>
    </source>
</reference>
<evidence type="ECO:0000259" key="2">
    <source>
        <dbReference type="Pfam" id="PF13280"/>
    </source>
</evidence>
<feature type="transmembrane region" description="Helical" evidence="1">
    <location>
        <begin position="7"/>
        <end position="23"/>
    </location>
</feature>
<protein>
    <recommendedName>
        <fullName evidence="2">WYL domain-containing protein</fullName>
    </recommendedName>
</protein>
<accession>A0ABM6ELX6</accession>
<keyword evidence="1" id="KW-0472">Membrane</keyword>
<name>A0ABM6ELX6_9GAMM</name>
<dbReference type="InterPro" id="IPR026881">
    <property type="entry name" value="WYL_dom"/>
</dbReference>